<dbReference type="OrthoDB" id="673991at2"/>
<evidence type="ECO:0008006" key="4">
    <source>
        <dbReference type="Google" id="ProtNLM"/>
    </source>
</evidence>
<accession>A0A255Z490</accession>
<feature type="transmembrane region" description="Helical" evidence="1">
    <location>
        <begin position="124"/>
        <end position="143"/>
    </location>
</feature>
<evidence type="ECO:0000313" key="3">
    <source>
        <dbReference type="Proteomes" id="UP000216605"/>
    </source>
</evidence>
<keyword evidence="1" id="KW-1133">Transmembrane helix</keyword>
<proteinExistence type="predicted"/>
<organism evidence="2 3">
    <name type="scientific">Flavobacterium cyanobacteriorum</name>
    <dbReference type="NCBI Taxonomy" id="2022802"/>
    <lineage>
        <taxon>Bacteria</taxon>
        <taxon>Pseudomonadati</taxon>
        <taxon>Bacteroidota</taxon>
        <taxon>Flavobacteriia</taxon>
        <taxon>Flavobacteriales</taxon>
        <taxon>Flavobacteriaceae</taxon>
        <taxon>Flavobacterium</taxon>
    </lineage>
</organism>
<keyword evidence="3" id="KW-1185">Reference proteome</keyword>
<dbReference type="Proteomes" id="UP000216605">
    <property type="component" value="Unassembled WGS sequence"/>
</dbReference>
<keyword evidence="1" id="KW-0472">Membrane</keyword>
<feature type="transmembrane region" description="Helical" evidence="1">
    <location>
        <begin position="91"/>
        <end position="112"/>
    </location>
</feature>
<feature type="transmembrane region" description="Helical" evidence="1">
    <location>
        <begin position="7"/>
        <end position="25"/>
    </location>
</feature>
<dbReference type="AlphaFoldDB" id="A0A255Z490"/>
<sequence length="158" mass="17982">MKASKVIAAAIAGTTFMTLYSYYMAKKEKQQFVEPELLNELIDRSENLPDIQNKKEHPAGWVIHYALGAAFVVAYWLLWRRSLHSPGIAKGLLIGAGSGLVGILSWKIMFAISNNPPHNNRYKYYRQLFFAHLIFSTLALYGYKLPDYVKRAAPNLQM</sequence>
<keyword evidence="1" id="KW-0812">Transmembrane</keyword>
<protein>
    <recommendedName>
        <fullName evidence="4">DUF2938 domain-containing protein</fullName>
    </recommendedName>
</protein>
<evidence type="ECO:0000313" key="2">
    <source>
        <dbReference type="EMBL" id="OYQ36333.1"/>
    </source>
</evidence>
<evidence type="ECO:0000256" key="1">
    <source>
        <dbReference type="SAM" id="Phobius"/>
    </source>
</evidence>
<comment type="caution">
    <text evidence="2">The sequence shown here is derived from an EMBL/GenBank/DDBJ whole genome shotgun (WGS) entry which is preliminary data.</text>
</comment>
<reference evidence="2 3" key="1">
    <citation type="submission" date="2017-07" db="EMBL/GenBank/DDBJ databases">
        <title>Flavobacterium cyanobacteriorum sp. nov., isolated from cyanobacterial aggregates in a eutrophic lake.</title>
        <authorList>
            <person name="Cai H."/>
        </authorList>
    </citation>
    <scope>NUCLEOTIDE SEQUENCE [LARGE SCALE GENOMIC DNA]</scope>
    <source>
        <strain evidence="2 3">TH021</strain>
    </source>
</reference>
<dbReference type="EMBL" id="NOXV01000273">
    <property type="protein sequence ID" value="OYQ36333.1"/>
    <property type="molecule type" value="Genomic_DNA"/>
</dbReference>
<dbReference type="RefSeq" id="WP_094415136.1">
    <property type="nucleotide sequence ID" value="NZ_NOXV01000273.1"/>
</dbReference>
<gene>
    <name evidence="2" type="ORF">CHU92_09950</name>
</gene>
<feature type="transmembrane region" description="Helical" evidence="1">
    <location>
        <begin position="59"/>
        <end position="79"/>
    </location>
</feature>
<name>A0A255Z490_9FLAO</name>